<comment type="caution">
    <text evidence="1">The sequence shown here is derived from an EMBL/GenBank/DDBJ whole genome shotgun (WGS) entry which is preliminary data.</text>
</comment>
<keyword evidence="2" id="KW-1185">Reference proteome</keyword>
<dbReference type="RefSeq" id="WP_160062441.1">
    <property type="nucleotide sequence ID" value="NZ_WUYX01000013.1"/>
</dbReference>
<name>A0A6B0VHE5_9EURY</name>
<gene>
    <name evidence="1" type="ORF">GS429_02615</name>
</gene>
<organism evidence="1 2">
    <name type="scientific">Natronorubrum halalkaliphilum</name>
    <dbReference type="NCBI Taxonomy" id="2691917"/>
    <lineage>
        <taxon>Archaea</taxon>
        <taxon>Methanobacteriati</taxon>
        <taxon>Methanobacteriota</taxon>
        <taxon>Stenosarchaea group</taxon>
        <taxon>Halobacteria</taxon>
        <taxon>Halobacteriales</taxon>
        <taxon>Natrialbaceae</taxon>
        <taxon>Natronorubrum</taxon>
    </lineage>
</organism>
<proteinExistence type="predicted"/>
<protein>
    <submittedName>
        <fullName evidence="1">Uncharacterized protein</fullName>
    </submittedName>
</protein>
<evidence type="ECO:0000313" key="2">
    <source>
        <dbReference type="Proteomes" id="UP000434101"/>
    </source>
</evidence>
<dbReference type="EMBL" id="WUYX01000013">
    <property type="protein sequence ID" value="MXV60970.1"/>
    <property type="molecule type" value="Genomic_DNA"/>
</dbReference>
<evidence type="ECO:0000313" key="1">
    <source>
        <dbReference type="EMBL" id="MXV60970.1"/>
    </source>
</evidence>
<dbReference type="AlphaFoldDB" id="A0A6B0VHE5"/>
<accession>A0A6B0VHE5</accession>
<sequence>MRDRNDQNPRLGDEIRTVVERQLQQPDLEEVNHAVDRLMDEGNSREEAVDTVGAVLLEEMSEMMSEKDPFDRERYIERLQGL</sequence>
<dbReference type="Proteomes" id="UP000434101">
    <property type="component" value="Unassembled WGS sequence"/>
</dbReference>
<reference evidence="1 2" key="1">
    <citation type="submission" date="2020-01" db="EMBL/GenBank/DDBJ databases">
        <title>Natronorubrum sp. JWXQ-INN 674 isolated from Inner Mongolia Autonomous Region of China.</title>
        <authorList>
            <person name="Xue Q."/>
        </authorList>
    </citation>
    <scope>NUCLEOTIDE SEQUENCE [LARGE SCALE GENOMIC DNA]</scope>
    <source>
        <strain evidence="1 2">JWXQ-INN-674</strain>
    </source>
</reference>